<comment type="caution">
    <text evidence="6">The sequence shown here is derived from an EMBL/GenBank/DDBJ whole genome shotgun (WGS) entry which is preliminary data.</text>
</comment>
<feature type="binding site" evidence="5">
    <location>
        <position position="74"/>
    </location>
    <ligand>
        <name>substrate</name>
    </ligand>
</feature>
<dbReference type="RefSeq" id="WP_119787238.1">
    <property type="nucleotide sequence ID" value="NZ_QYUQ01000002.1"/>
</dbReference>
<feature type="binding site" evidence="5">
    <location>
        <position position="173"/>
    </location>
    <ligand>
        <name>substrate</name>
    </ligand>
</feature>
<gene>
    <name evidence="5" type="primary">ubiC</name>
    <name evidence="6" type="ORF">D3878_20925</name>
</gene>
<dbReference type="Gene3D" id="3.40.1410.10">
    <property type="entry name" value="Chorismate lyase-like"/>
    <property type="match status" value="1"/>
</dbReference>
<name>A0A3A3GS07_9BURK</name>
<keyword evidence="7" id="KW-1185">Reference proteome</keyword>
<comment type="subcellular location">
    <subcellularLocation>
        <location evidence="5">Cytoplasm</location>
    </subcellularLocation>
</comment>
<dbReference type="GO" id="GO:0005829">
    <property type="term" value="C:cytosol"/>
    <property type="evidence" value="ECO:0007669"/>
    <property type="project" value="TreeGrafter"/>
</dbReference>
<dbReference type="Pfam" id="PF04345">
    <property type="entry name" value="Chor_lyase"/>
    <property type="match status" value="1"/>
</dbReference>
<dbReference type="HAMAP" id="MF_01632">
    <property type="entry name" value="UbiC"/>
    <property type="match status" value="1"/>
</dbReference>
<evidence type="ECO:0000256" key="4">
    <source>
        <dbReference type="ARBA" id="ARBA00023317"/>
    </source>
</evidence>
<evidence type="ECO:0000256" key="5">
    <source>
        <dbReference type="HAMAP-Rule" id="MF_01632"/>
    </source>
</evidence>
<proteinExistence type="inferred from homology"/>
<feature type="binding site" evidence="5">
    <location>
        <position position="112"/>
    </location>
    <ligand>
        <name>substrate</name>
    </ligand>
</feature>
<evidence type="ECO:0000313" key="7">
    <source>
        <dbReference type="Proteomes" id="UP000266327"/>
    </source>
</evidence>
<evidence type="ECO:0000256" key="2">
    <source>
        <dbReference type="ARBA" id="ARBA00022688"/>
    </source>
</evidence>
<evidence type="ECO:0000256" key="3">
    <source>
        <dbReference type="ARBA" id="ARBA00023239"/>
    </source>
</evidence>
<dbReference type="UniPathway" id="UPA00232"/>
<dbReference type="GO" id="GO:0006744">
    <property type="term" value="P:ubiquinone biosynthetic process"/>
    <property type="evidence" value="ECO:0007669"/>
    <property type="project" value="UniProtKB-UniRule"/>
</dbReference>
<comment type="similarity">
    <text evidence="5">Belongs to the UbiC family.</text>
</comment>
<organism evidence="6 7">
    <name type="scientific">Noviherbaspirillum sedimenti</name>
    <dbReference type="NCBI Taxonomy" id="2320865"/>
    <lineage>
        <taxon>Bacteria</taxon>
        <taxon>Pseudomonadati</taxon>
        <taxon>Pseudomonadota</taxon>
        <taxon>Betaproteobacteria</taxon>
        <taxon>Burkholderiales</taxon>
        <taxon>Oxalobacteraceae</taxon>
        <taxon>Noviherbaspirillum</taxon>
    </lineage>
</organism>
<dbReference type="EC" id="4.1.3.40" evidence="5"/>
<comment type="caution">
    <text evidence="5">Lacks conserved residue(s) required for the propagation of feature annotation.</text>
</comment>
<keyword evidence="2 5" id="KW-0831">Ubiquinone biosynthesis</keyword>
<evidence type="ECO:0000256" key="1">
    <source>
        <dbReference type="ARBA" id="ARBA00022490"/>
    </source>
</evidence>
<evidence type="ECO:0000313" key="6">
    <source>
        <dbReference type="EMBL" id="RJG03750.1"/>
    </source>
</evidence>
<keyword evidence="3 5" id="KW-0456">Lyase</keyword>
<dbReference type="GO" id="GO:0008813">
    <property type="term" value="F:chorismate lyase activity"/>
    <property type="evidence" value="ECO:0007669"/>
    <property type="project" value="UniProtKB-UniRule"/>
</dbReference>
<comment type="pathway">
    <text evidence="5">Cofactor biosynthesis; ubiquinone biosynthesis.</text>
</comment>
<dbReference type="OrthoDB" id="8606430at2"/>
<dbReference type="EMBL" id="QYUQ01000002">
    <property type="protein sequence ID" value="RJG03750.1"/>
    <property type="molecule type" value="Genomic_DNA"/>
</dbReference>
<dbReference type="PANTHER" id="PTHR38683:SF1">
    <property type="entry name" value="CHORISMATE PYRUVATE-LYASE"/>
    <property type="match status" value="1"/>
</dbReference>
<dbReference type="GO" id="GO:0042866">
    <property type="term" value="P:pyruvate biosynthetic process"/>
    <property type="evidence" value="ECO:0007669"/>
    <property type="project" value="UniProtKB-UniRule"/>
</dbReference>
<dbReference type="PANTHER" id="PTHR38683">
    <property type="entry name" value="CHORISMATE PYRUVATE-LYASE"/>
    <property type="match status" value="1"/>
</dbReference>
<comment type="catalytic activity">
    <reaction evidence="5">
        <text>chorismate = 4-hydroxybenzoate + pyruvate</text>
        <dbReference type="Rhea" id="RHEA:16505"/>
        <dbReference type="ChEBI" id="CHEBI:15361"/>
        <dbReference type="ChEBI" id="CHEBI:17879"/>
        <dbReference type="ChEBI" id="CHEBI:29748"/>
        <dbReference type="EC" id="4.1.3.40"/>
    </reaction>
</comment>
<sequence>MHASGHAAWFAHVSGVNPPPQMRHWLTDRISLTVKLAAHCRQFRVQRLHQRRGMVLADEFRVLGLARRIGVRERDVLLRCDDAPVVFAHTVVPLSASATDWPFFSSLGERSLGFTLFCDPQVARGALHYARLHPGHPLLQRAAAAMGVTAFSQPLLARRCLFRRRHGSLLVTEVFLPALSGLAPQPGNLRHAGQVLRDMRKAGSGRAQTGATPAESAITHIYSKR</sequence>
<keyword evidence="4 5" id="KW-0670">Pyruvate</keyword>
<keyword evidence="1 5" id="KW-0963">Cytoplasm</keyword>
<dbReference type="AlphaFoldDB" id="A0A3A3GS07"/>
<dbReference type="Proteomes" id="UP000266327">
    <property type="component" value="Unassembled WGS sequence"/>
</dbReference>
<dbReference type="SUPFAM" id="SSF64288">
    <property type="entry name" value="Chorismate lyase-like"/>
    <property type="match status" value="1"/>
</dbReference>
<dbReference type="InterPro" id="IPR028978">
    <property type="entry name" value="Chorismate_lyase_/UTRA_dom_sf"/>
</dbReference>
<reference evidence="7" key="1">
    <citation type="submission" date="2018-09" db="EMBL/GenBank/DDBJ databases">
        <authorList>
            <person name="Zhu H."/>
        </authorList>
    </citation>
    <scope>NUCLEOTIDE SEQUENCE [LARGE SCALE GENOMIC DNA]</scope>
    <source>
        <strain evidence="7">K1S02-23</strain>
    </source>
</reference>
<protein>
    <recommendedName>
        <fullName evidence="5">Probable chorismate pyruvate-lyase</fullName>
        <shortName evidence="5">CL</shortName>
        <shortName evidence="5">CPL</shortName>
        <ecNumber evidence="5">4.1.3.40</ecNumber>
    </recommendedName>
</protein>
<comment type="function">
    <text evidence="5">Removes the pyruvyl group from chorismate, with concomitant aromatization of the ring, to provide 4-hydroxybenzoate (4HB) for the ubiquinone pathway.</text>
</comment>
<dbReference type="InterPro" id="IPR007440">
    <property type="entry name" value="Chorismate--pyruvate_lyase"/>
</dbReference>
<accession>A0A3A3GS07</accession>